<dbReference type="Pfam" id="PF00106">
    <property type="entry name" value="adh_short"/>
    <property type="match status" value="1"/>
</dbReference>
<dbReference type="Proteomes" id="UP000062973">
    <property type="component" value="Chromosome"/>
</dbReference>
<dbReference type="CDD" id="cd05233">
    <property type="entry name" value="SDR_c"/>
    <property type="match status" value="1"/>
</dbReference>
<evidence type="ECO:0000256" key="4">
    <source>
        <dbReference type="SAM" id="MobiDB-lite"/>
    </source>
</evidence>
<feature type="compositionally biased region" description="Basic residues" evidence="4">
    <location>
        <begin position="238"/>
        <end position="253"/>
    </location>
</feature>
<dbReference type="InterPro" id="IPR036291">
    <property type="entry name" value="NAD(P)-bd_dom_sf"/>
</dbReference>
<proteinExistence type="inferred from homology"/>
<dbReference type="InterPro" id="IPR020904">
    <property type="entry name" value="Sc_DH/Rdtase_CS"/>
</dbReference>
<dbReference type="PATRIC" id="fig|1068978.7.peg.4791"/>
<dbReference type="EMBL" id="CP009110">
    <property type="protein sequence ID" value="AIJ24562.1"/>
    <property type="molecule type" value="Genomic_DNA"/>
</dbReference>
<name>A0A076N3K9_AMYME</name>
<evidence type="ECO:0000313" key="6">
    <source>
        <dbReference type="Proteomes" id="UP000062973"/>
    </source>
</evidence>
<dbReference type="HOGENOM" id="CLU_985674_0_0_11"/>
<evidence type="ECO:0000256" key="3">
    <source>
        <dbReference type="RuleBase" id="RU000363"/>
    </source>
</evidence>
<comment type="similarity">
    <text evidence="1 3">Belongs to the short-chain dehydrogenases/reductases (SDR) family.</text>
</comment>
<dbReference type="PRINTS" id="PR00080">
    <property type="entry name" value="SDRFAMILY"/>
</dbReference>
<keyword evidence="6" id="KW-1185">Reference proteome</keyword>
<organism evidence="5 6">
    <name type="scientific">Amycolatopsis methanolica 239</name>
    <dbReference type="NCBI Taxonomy" id="1068978"/>
    <lineage>
        <taxon>Bacteria</taxon>
        <taxon>Bacillati</taxon>
        <taxon>Actinomycetota</taxon>
        <taxon>Actinomycetes</taxon>
        <taxon>Pseudonocardiales</taxon>
        <taxon>Pseudonocardiaceae</taxon>
        <taxon>Amycolatopsis</taxon>
        <taxon>Amycolatopsis methanolica group</taxon>
    </lineage>
</organism>
<dbReference type="InterPro" id="IPR002347">
    <property type="entry name" value="SDR_fam"/>
</dbReference>
<accession>A0A076N3K9</accession>
<gene>
    <name evidence="5" type="primary">fabG</name>
    <name evidence="5" type="ORF">AMETH_4470</name>
</gene>
<dbReference type="NCBIfam" id="NF005095">
    <property type="entry name" value="PRK06523.1"/>
    <property type="match status" value="1"/>
</dbReference>
<evidence type="ECO:0000256" key="2">
    <source>
        <dbReference type="ARBA" id="ARBA00023002"/>
    </source>
</evidence>
<evidence type="ECO:0000256" key="1">
    <source>
        <dbReference type="ARBA" id="ARBA00006484"/>
    </source>
</evidence>
<protein>
    <submittedName>
        <fullName evidence="5">Short chain dehydrogenase</fullName>
    </submittedName>
</protein>
<keyword evidence="2" id="KW-0560">Oxidoreductase</keyword>
<dbReference type="GO" id="GO:0016616">
    <property type="term" value="F:oxidoreductase activity, acting on the CH-OH group of donors, NAD or NADP as acceptor"/>
    <property type="evidence" value="ECO:0007669"/>
    <property type="project" value="TreeGrafter"/>
</dbReference>
<reference evidence="5 6" key="1">
    <citation type="submission" date="2014-07" db="EMBL/GenBank/DDBJ databases">
        <title>Whole Genome Sequence of the Amycolatopsis methanolica 239.</title>
        <authorList>
            <person name="Tang B."/>
        </authorList>
    </citation>
    <scope>NUCLEOTIDE SEQUENCE [LARGE SCALE GENOMIC DNA]</scope>
    <source>
        <strain evidence="5 6">239</strain>
    </source>
</reference>
<dbReference type="PROSITE" id="PS00061">
    <property type="entry name" value="ADH_SHORT"/>
    <property type="match status" value="1"/>
</dbReference>
<feature type="compositionally biased region" description="Gly residues" evidence="4">
    <location>
        <begin position="223"/>
        <end position="237"/>
    </location>
</feature>
<dbReference type="eggNOG" id="COG1028">
    <property type="taxonomic scope" value="Bacteria"/>
</dbReference>
<feature type="region of interest" description="Disordered" evidence="4">
    <location>
        <begin position="177"/>
        <end position="282"/>
    </location>
</feature>
<dbReference type="SUPFAM" id="SSF51735">
    <property type="entry name" value="NAD(P)-binding Rossmann-fold domains"/>
    <property type="match status" value="1"/>
</dbReference>
<dbReference type="KEGG" id="amq:AMETH_4470"/>
<dbReference type="PANTHER" id="PTHR42760">
    <property type="entry name" value="SHORT-CHAIN DEHYDROGENASES/REDUCTASES FAMILY MEMBER"/>
    <property type="match status" value="1"/>
</dbReference>
<evidence type="ECO:0000313" key="5">
    <source>
        <dbReference type="EMBL" id="AIJ24562.1"/>
    </source>
</evidence>
<dbReference type="STRING" id="1068978.AMETH_4470"/>
<dbReference type="PANTHER" id="PTHR42760:SF133">
    <property type="entry name" value="3-OXOACYL-[ACYL-CARRIER-PROTEIN] REDUCTASE"/>
    <property type="match status" value="1"/>
</dbReference>
<dbReference type="PRINTS" id="PR00081">
    <property type="entry name" value="GDHRDH"/>
</dbReference>
<dbReference type="AlphaFoldDB" id="A0A076N3K9"/>
<sequence>MNESLEGRRALVTGGGRGTRAAVVARLRAAGADVLATARTRPEHADGPFVTADVTAPGGVDTVVREVRDRFGALDILVHTVGGSSAPGGGFAALTDRHWQDELDLNLLAAVRLDRARRCCRTWRRAGAVVHVSSIQRPLPLFEATLGYAAAKAALTTYSKGLATELAPRGVRVNVVSPGRDPHLRGGCPGRAPGRGGRRRRAGRVGPADGRARRHPDGQARAAGGGGGAGGVPGVRPGGRHHGRGTHDRRRHGADRLRRNDGRTATGDPRLLGWSERRGLHP</sequence>
<dbReference type="Gene3D" id="3.40.50.720">
    <property type="entry name" value="NAD(P)-binding Rossmann-like Domain"/>
    <property type="match status" value="1"/>
</dbReference>